<dbReference type="InterPro" id="IPR006073">
    <property type="entry name" value="GTP-bd"/>
</dbReference>
<keyword evidence="5" id="KW-1185">Reference proteome</keyword>
<evidence type="ECO:0000313" key="4">
    <source>
        <dbReference type="EMBL" id="WAR29832.1"/>
    </source>
</evidence>
<dbReference type="SMART" id="SM00584">
    <property type="entry name" value="TLDc"/>
    <property type="match status" value="1"/>
</dbReference>
<gene>
    <name evidence="4" type="ORF">MAR_003400</name>
</gene>
<feature type="compositionally biased region" description="Basic and acidic residues" evidence="2">
    <location>
        <begin position="457"/>
        <end position="466"/>
    </location>
</feature>
<dbReference type="Pfam" id="PF07534">
    <property type="entry name" value="TLD"/>
    <property type="match status" value="1"/>
</dbReference>
<accession>A0ABY7G905</accession>
<comment type="similarity">
    <text evidence="1">Belongs to the IFI44 family.</text>
</comment>
<dbReference type="Pfam" id="PF01926">
    <property type="entry name" value="MMR_HSR1"/>
    <property type="match status" value="1"/>
</dbReference>
<dbReference type="Proteomes" id="UP001164746">
    <property type="component" value="Chromosome 16"/>
</dbReference>
<feature type="region of interest" description="Disordered" evidence="2">
    <location>
        <begin position="457"/>
        <end position="476"/>
    </location>
</feature>
<dbReference type="PANTHER" id="PTHR14241:SF32">
    <property type="entry name" value="VWFA DOMAIN-CONTAINING PROTEIN-RELATED"/>
    <property type="match status" value="1"/>
</dbReference>
<reference evidence="4" key="1">
    <citation type="submission" date="2022-11" db="EMBL/GenBank/DDBJ databases">
        <title>Centuries of genome instability and evolution in soft-shell clam transmissible cancer (bioRxiv).</title>
        <authorList>
            <person name="Hart S.F.M."/>
            <person name="Yonemitsu M.A."/>
            <person name="Giersch R.M."/>
            <person name="Beal B.F."/>
            <person name="Arriagada G."/>
            <person name="Davis B.W."/>
            <person name="Ostrander E.A."/>
            <person name="Goff S.P."/>
            <person name="Metzger M.J."/>
        </authorList>
    </citation>
    <scope>NUCLEOTIDE SEQUENCE</scope>
    <source>
        <strain evidence="4">MELC-2E11</strain>
        <tissue evidence="4">Siphon/mantle</tissue>
    </source>
</reference>
<evidence type="ECO:0000259" key="3">
    <source>
        <dbReference type="PROSITE" id="PS51886"/>
    </source>
</evidence>
<evidence type="ECO:0000313" key="5">
    <source>
        <dbReference type="Proteomes" id="UP001164746"/>
    </source>
</evidence>
<sequence>MTGKLTEYQMDQLEAFIGSGPKVFRLLYSITRDGCTATEFHRKCDNQGPTVTVLYNPHGSVYGGYAGVSWQSSVGFHTEDKTAFIFQLMNSGKRAVNIFRPKDASKAIYCNSNDSSNFGYPDFKAFSNTVPLNNDGTFSLNGSISLGHFYHNNNVSNKDINNGSMVVTEMEVYAVFDYPRKSTDTHRTWRKTPALTDEYISKLKEELASITPPKGSGITDFQLLLVGPVGAGKSSFINTAMSPFADRIMHKAAVGTSSQSVTRKYITYPVRKSGGSCLNLRLCDTPGIGDHSGLDALNINFLLDGHVPSSFEFSCSRHISAKTPGFVHRPSLAEEAHCVAIVLDSSTIRDIPAVTMTLLNDLKNLALEKGIPLAIIMTKIDKLHEEIADNLADVFKRPEVKTAVDQVSEAFGIPPNHVFPVKNYHSEMETEIAVHGLALLALRKMLFIASDALEERTSANEERQEATADVTESDTA</sequence>
<name>A0ABY7G905_MYAAR</name>
<dbReference type="SUPFAM" id="SSF52540">
    <property type="entry name" value="P-loop containing nucleoside triphosphate hydrolases"/>
    <property type="match status" value="1"/>
</dbReference>
<proteinExistence type="inferred from homology"/>
<dbReference type="PROSITE" id="PS51886">
    <property type="entry name" value="TLDC"/>
    <property type="match status" value="1"/>
</dbReference>
<dbReference type="PANTHER" id="PTHR14241">
    <property type="entry name" value="INTERFERON-INDUCED PROTEIN 44"/>
    <property type="match status" value="1"/>
</dbReference>
<evidence type="ECO:0000256" key="1">
    <source>
        <dbReference type="ARBA" id="ARBA00009243"/>
    </source>
</evidence>
<dbReference type="EMBL" id="CP111027">
    <property type="protein sequence ID" value="WAR29832.1"/>
    <property type="molecule type" value="Genomic_DNA"/>
</dbReference>
<dbReference type="CDD" id="cd00882">
    <property type="entry name" value="Ras_like_GTPase"/>
    <property type="match status" value="1"/>
</dbReference>
<evidence type="ECO:0000256" key="2">
    <source>
        <dbReference type="SAM" id="MobiDB-lite"/>
    </source>
</evidence>
<feature type="domain" description="TLDc" evidence="3">
    <location>
        <begin position="1"/>
        <end position="176"/>
    </location>
</feature>
<organism evidence="4 5">
    <name type="scientific">Mya arenaria</name>
    <name type="common">Soft-shell clam</name>
    <dbReference type="NCBI Taxonomy" id="6604"/>
    <lineage>
        <taxon>Eukaryota</taxon>
        <taxon>Metazoa</taxon>
        <taxon>Spiralia</taxon>
        <taxon>Lophotrochozoa</taxon>
        <taxon>Mollusca</taxon>
        <taxon>Bivalvia</taxon>
        <taxon>Autobranchia</taxon>
        <taxon>Heteroconchia</taxon>
        <taxon>Euheterodonta</taxon>
        <taxon>Imparidentia</taxon>
        <taxon>Neoheterodontei</taxon>
        <taxon>Myida</taxon>
        <taxon>Myoidea</taxon>
        <taxon>Myidae</taxon>
        <taxon>Mya</taxon>
    </lineage>
</organism>
<dbReference type="InterPro" id="IPR006571">
    <property type="entry name" value="TLDc_dom"/>
</dbReference>
<protein>
    <submittedName>
        <fullName evidence="4">IFI44-like protein</fullName>
    </submittedName>
</protein>
<dbReference type="Gene3D" id="3.40.50.300">
    <property type="entry name" value="P-loop containing nucleotide triphosphate hydrolases"/>
    <property type="match status" value="1"/>
</dbReference>
<dbReference type="InterPro" id="IPR027417">
    <property type="entry name" value="P-loop_NTPase"/>
</dbReference>